<evidence type="ECO:0000256" key="4">
    <source>
        <dbReference type="ARBA" id="ARBA00022980"/>
    </source>
</evidence>
<reference evidence="11 12" key="1">
    <citation type="journal article" date="2008" name="Nature">
        <title>Genome analysis of the platypus reveals unique signatures of evolution.</title>
        <authorList>
            <person name="Warren W.C."/>
            <person name="Hillier L.W."/>
            <person name="Marshall Graves J.A."/>
            <person name="Birney E."/>
            <person name="Ponting C.P."/>
            <person name="Grutzner F."/>
            <person name="Belov K."/>
            <person name="Miller W."/>
            <person name="Clarke L."/>
            <person name="Chinwalla A.T."/>
            <person name="Yang S.P."/>
            <person name="Heger A."/>
            <person name="Locke D.P."/>
            <person name="Miethke P."/>
            <person name="Waters P.D."/>
            <person name="Veyrunes F."/>
            <person name="Fulton L."/>
            <person name="Fulton B."/>
            <person name="Graves T."/>
            <person name="Wallis J."/>
            <person name="Puente X.S."/>
            <person name="Lopez-Otin C."/>
            <person name="Ordonez G.R."/>
            <person name="Eichler E.E."/>
            <person name="Chen L."/>
            <person name="Cheng Z."/>
            <person name="Deakin J.E."/>
            <person name="Alsop A."/>
            <person name="Thompson K."/>
            <person name="Kirby P."/>
            <person name="Papenfuss A.T."/>
            <person name="Wakefield M.J."/>
            <person name="Olender T."/>
            <person name="Lancet D."/>
            <person name="Huttley G.A."/>
            <person name="Smit A.F."/>
            <person name="Pask A."/>
            <person name="Temple-Smith P."/>
            <person name="Batzer M.A."/>
            <person name="Walker J.A."/>
            <person name="Konkel M.K."/>
            <person name="Harris R.S."/>
            <person name="Whittington C.M."/>
            <person name="Wong E.S."/>
            <person name="Gemmell N.J."/>
            <person name="Buschiazzo E."/>
            <person name="Vargas Jentzsch I.M."/>
            <person name="Merkel A."/>
            <person name="Schmitz J."/>
            <person name="Zemann A."/>
            <person name="Churakov G."/>
            <person name="Kriegs J.O."/>
            <person name="Brosius J."/>
            <person name="Murchison E.P."/>
            <person name="Sachidanandam R."/>
            <person name="Smith C."/>
            <person name="Hannon G.J."/>
            <person name="Tsend-Ayush E."/>
            <person name="McMillan D."/>
            <person name="Attenborough R."/>
            <person name="Rens W."/>
            <person name="Ferguson-Smith M."/>
            <person name="Lefevre C.M."/>
            <person name="Sharp J.A."/>
            <person name="Nicholas K.R."/>
            <person name="Ray D.A."/>
            <person name="Kube M."/>
            <person name="Reinhardt R."/>
            <person name="Pringle T.H."/>
            <person name="Taylor J."/>
            <person name="Jones R.C."/>
            <person name="Nixon B."/>
            <person name="Dacheux J.L."/>
            <person name="Niwa H."/>
            <person name="Sekita Y."/>
            <person name="Huang X."/>
            <person name="Stark A."/>
            <person name="Kheradpour P."/>
            <person name="Kellis M."/>
            <person name="Flicek P."/>
            <person name="Chen Y."/>
            <person name="Webber C."/>
            <person name="Hardison R."/>
            <person name="Nelson J."/>
            <person name="Hallsworth-Pepin K."/>
            <person name="Delehaunty K."/>
            <person name="Markovic C."/>
            <person name="Minx P."/>
            <person name="Feng Y."/>
            <person name="Kremitzki C."/>
            <person name="Mitreva M."/>
            <person name="Glasscock J."/>
            <person name="Wylie T."/>
            <person name="Wohldmann P."/>
            <person name="Thiru P."/>
            <person name="Nhan M.N."/>
            <person name="Pohl C.S."/>
            <person name="Smith S.M."/>
            <person name="Hou S."/>
            <person name="Nefedov M."/>
            <person name="de Jong P.J."/>
            <person name="Renfree M.B."/>
            <person name="Mardis E.R."/>
            <person name="Wilson R.K."/>
        </authorList>
    </citation>
    <scope>NUCLEOTIDE SEQUENCE [LARGE SCALE GENOMIC DNA]</scope>
    <source>
        <strain evidence="11 12">Glennie</strain>
    </source>
</reference>
<evidence type="ECO:0000256" key="5">
    <source>
        <dbReference type="ARBA" id="ARBA00023128"/>
    </source>
</evidence>
<keyword evidence="12" id="KW-1185">Reference proteome</keyword>
<comment type="similarity">
    <text evidence="2">Belongs to the bacterial ribosomal protein bL36 family.</text>
</comment>
<keyword evidence="3" id="KW-0809">Transit peptide</keyword>
<dbReference type="GO" id="GO:0005840">
    <property type="term" value="C:ribosome"/>
    <property type="evidence" value="ECO:0007669"/>
    <property type="project" value="UniProtKB-KW"/>
</dbReference>
<reference evidence="11" key="2">
    <citation type="submission" date="2025-08" db="UniProtKB">
        <authorList>
            <consortium name="Ensembl"/>
        </authorList>
    </citation>
    <scope>IDENTIFICATION</scope>
    <source>
        <strain evidence="11">Glennie</strain>
    </source>
</reference>
<protein>
    <recommendedName>
        <fullName evidence="7">Large ribosomal subunit protein bL36m</fullName>
    </recommendedName>
    <alternativeName>
        <fullName evidence="8">39S ribosomal protein L36, mitochondrial</fullName>
    </alternativeName>
</protein>
<evidence type="ECO:0000256" key="1">
    <source>
        <dbReference type="ARBA" id="ARBA00004173"/>
    </source>
</evidence>
<evidence type="ECO:0000256" key="3">
    <source>
        <dbReference type="ARBA" id="ARBA00022946"/>
    </source>
</evidence>
<evidence type="ECO:0000256" key="7">
    <source>
        <dbReference type="ARBA" id="ARBA00035239"/>
    </source>
</evidence>
<organism evidence="11 12">
    <name type="scientific">Ornithorhynchus anatinus</name>
    <name type="common">Duckbill platypus</name>
    <dbReference type="NCBI Taxonomy" id="9258"/>
    <lineage>
        <taxon>Eukaryota</taxon>
        <taxon>Metazoa</taxon>
        <taxon>Chordata</taxon>
        <taxon>Craniata</taxon>
        <taxon>Vertebrata</taxon>
        <taxon>Euteleostomi</taxon>
        <taxon>Mammalia</taxon>
        <taxon>Monotremata</taxon>
        <taxon>Ornithorhynchidae</taxon>
        <taxon>Ornithorhynchus</taxon>
    </lineage>
</organism>
<dbReference type="InterPro" id="IPR035977">
    <property type="entry name" value="Ribosomal_bL36_sp"/>
</dbReference>
<dbReference type="Ensembl" id="ENSOANT00000067828.1">
    <property type="protein sequence ID" value="ENSOANP00000039360.1"/>
    <property type="gene ID" value="ENSOANG00000047544.1"/>
</dbReference>
<feature type="region of interest" description="Disordered" evidence="9">
    <location>
        <begin position="45"/>
        <end position="65"/>
    </location>
</feature>
<keyword evidence="10" id="KW-0732">Signal</keyword>
<dbReference type="Proteomes" id="UP000002279">
    <property type="component" value="Chromosome X3"/>
</dbReference>
<feature type="compositionally biased region" description="Low complexity" evidence="9">
    <location>
        <begin position="45"/>
        <end position="58"/>
    </location>
</feature>
<comment type="subcellular location">
    <subcellularLocation>
        <location evidence="1">Mitochondrion</location>
    </subcellularLocation>
</comment>
<dbReference type="InterPro" id="IPR052143">
    <property type="entry name" value="Mitoribosomal_bL36m"/>
</dbReference>
<proteinExistence type="inferred from homology"/>
<evidence type="ECO:0000313" key="11">
    <source>
        <dbReference type="Ensembl" id="ENSOANP00000039360.1"/>
    </source>
</evidence>
<dbReference type="GO" id="GO:0003735">
    <property type="term" value="F:structural constituent of ribosome"/>
    <property type="evidence" value="ECO:0007669"/>
    <property type="project" value="InterPro"/>
</dbReference>
<evidence type="ECO:0000256" key="8">
    <source>
        <dbReference type="ARBA" id="ARBA00035411"/>
    </source>
</evidence>
<evidence type="ECO:0000256" key="6">
    <source>
        <dbReference type="ARBA" id="ARBA00023274"/>
    </source>
</evidence>
<dbReference type="Pfam" id="PF00444">
    <property type="entry name" value="Ribosomal_L36"/>
    <property type="match status" value="1"/>
</dbReference>
<dbReference type="GO" id="GO:0006412">
    <property type="term" value="P:translation"/>
    <property type="evidence" value="ECO:0007669"/>
    <property type="project" value="InterPro"/>
</dbReference>
<dbReference type="Bgee" id="ENSOANG00000047544">
    <property type="expression patterns" value="Expressed in heart and 7 other cell types or tissues"/>
</dbReference>
<dbReference type="InterPro" id="IPR000473">
    <property type="entry name" value="Ribosomal_bL36"/>
</dbReference>
<dbReference type="GO" id="GO:0005739">
    <property type="term" value="C:mitochondrion"/>
    <property type="evidence" value="ECO:0007669"/>
    <property type="project" value="UniProtKB-SubCell"/>
</dbReference>
<sequence>MATLLLTCLFPARFGSAMAALLARKVMAAVGGPLRLLSRQATTRPPALGAGPWAAEPGGPRPGGDRPLLWRAPLPALRPAALGFKTKGVLRKRCKDCYFVKRRGRWFILCKSHPRPIFLRFHPHFWPDYTQSCKKPLMAQRGSRHGVDGSTTDIPVSPGDRTPGHIRYPSKCLFLQINTLLPLPLPPSRTRVSSSFTRRDFFLWIAWVRFDRGIQAASLTISFLSSTFLL</sequence>
<keyword evidence="6" id="KW-0687">Ribonucleoprotein</keyword>
<dbReference type="SUPFAM" id="SSF57840">
    <property type="entry name" value="Ribosomal protein L36"/>
    <property type="match status" value="1"/>
</dbReference>
<dbReference type="PANTHER" id="PTHR46909:SF1">
    <property type="entry name" value="LARGE RIBOSOMAL SUBUNIT PROTEIN BL36M"/>
    <property type="match status" value="1"/>
</dbReference>
<feature type="region of interest" description="Disordered" evidence="9">
    <location>
        <begin position="141"/>
        <end position="160"/>
    </location>
</feature>
<evidence type="ECO:0000256" key="10">
    <source>
        <dbReference type="SAM" id="SignalP"/>
    </source>
</evidence>
<feature type="signal peptide" evidence="10">
    <location>
        <begin position="1"/>
        <end position="19"/>
    </location>
</feature>
<reference evidence="11" key="3">
    <citation type="submission" date="2025-09" db="UniProtKB">
        <authorList>
            <consortium name="Ensembl"/>
        </authorList>
    </citation>
    <scope>IDENTIFICATION</scope>
    <source>
        <strain evidence="11">Glennie</strain>
    </source>
</reference>
<name>A0A6I8NE79_ORNAN</name>
<dbReference type="AlphaFoldDB" id="A0A6I8NE79"/>
<keyword evidence="4" id="KW-0689">Ribosomal protein</keyword>
<dbReference type="GO" id="GO:1990904">
    <property type="term" value="C:ribonucleoprotein complex"/>
    <property type="evidence" value="ECO:0007669"/>
    <property type="project" value="UniProtKB-KW"/>
</dbReference>
<dbReference type="PANTHER" id="PTHR46909">
    <property type="entry name" value="39S RIBOSOMAL PROTEIN L36, MITOCHONDRIAL"/>
    <property type="match status" value="1"/>
</dbReference>
<feature type="chain" id="PRO_5026293556" description="Large ribosomal subunit protein bL36m" evidence="10">
    <location>
        <begin position="20"/>
        <end position="230"/>
    </location>
</feature>
<keyword evidence="5" id="KW-0496">Mitochondrion</keyword>
<accession>A0A6I8NE79</accession>
<evidence type="ECO:0000256" key="2">
    <source>
        <dbReference type="ARBA" id="ARBA00007645"/>
    </source>
</evidence>
<dbReference type="InParanoid" id="A0A6I8NE79"/>
<evidence type="ECO:0000256" key="9">
    <source>
        <dbReference type="SAM" id="MobiDB-lite"/>
    </source>
</evidence>
<evidence type="ECO:0000313" key="12">
    <source>
        <dbReference type="Proteomes" id="UP000002279"/>
    </source>
</evidence>